<dbReference type="Pfam" id="PF00061">
    <property type="entry name" value="Lipocalin"/>
    <property type="match status" value="1"/>
</dbReference>
<dbReference type="SUPFAM" id="SSF50814">
    <property type="entry name" value="Lipocalins"/>
    <property type="match status" value="1"/>
</dbReference>
<evidence type="ECO:0000256" key="5">
    <source>
        <dbReference type="ARBA" id="ARBA00023106"/>
    </source>
</evidence>
<dbReference type="InterPro" id="IPR000566">
    <property type="entry name" value="Lipocln_cytosolic_FA-bd_dom"/>
</dbReference>
<keyword evidence="6" id="KW-1015">Disulfide bond</keyword>
<keyword evidence="4 8" id="KW-0732">Signal</keyword>
<dbReference type="FunFam" id="2.40.128.20:FF:000008">
    <property type="entry name" value="Major urinary protein"/>
    <property type="match status" value="1"/>
</dbReference>
<evidence type="ECO:0000256" key="3">
    <source>
        <dbReference type="ARBA" id="ARBA00022525"/>
    </source>
</evidence>
<dbReference type="AlphaFoldDB" id="A9R9V7"/>
<protein>
    <submittedName>
        <fullName evidence="10">Predicted gene, OTTMUSG00000000231</fullName>
    </submittedName>
    <submittedName>
        <fullName evidence="11">Putative novel major urinary protein (Mup)</fullName>
    </submittedName>
</protein>
<dbReference type="InterPro" id="IPR012674">
    <property type="entry name" value="Calycin"/>
</dbReference>
<evidence type="ECO:0000256" key="7">
    <source>
        <dbReference type="RuleBase" id="RU003695"/>
    </source>
</evidence>
<dbReference type="AGR" id="MGI:3650630"/>
<dbReference type="Gene3D" id="2.40.128.20">
    <property type="match status" value="1"/>
</dbReference>
<evidence type="ECO:0000256" key="1">
    <source>
        <dbReference type="ARBA" id="ARBA00004613"/>
    </source>
</evidence>
<gene>
    <name evidence="12" type="primary">Mup21</name>
    <name evidence="10" type="synonym">OTTMUSG00000000231</name>
    <name evidence="11" type="ORF">CT990635.1-001</name>
</gene>
<dbReference type="InterPro" id="IPR022272">
    <property type="entry name" value="Lipocalin_CS"/>
</dbReference>
<evidence type="ECO:0000313" key="12">
    <source>
        <dbReference type="MGI" id="MGI:3650630"/>
    </source>
</evidence>
<evidence type="ECO:0000256" key="2">
    <source>
        <dbReference type="ARBA" id="ARBA00006889"/>
    </source>
</evidence>
<reference evidence="10" key="1">
    <citation type="journal article" date="2004" name="Genome Res.">
        <title>The status, quality, and expansion of the NIH full-length cDNA project: the Mammalian Gene Collection (MGC).</title>
        <authorList>
            <consortium name="The MGC Project Team"/>
            <person name="Gerhard D.S."/>
            <person name="Wagner L."/>
            <person name="Feingold E.A."/>
            <person name="Shenmen C.M."/>
            <person name="Grouse L.H."/>
            <person name="Schuler G."/>
            <person name="Klein S.L."/>
            <person name="Old S."/>
            <person name="Rasooly R."/>
            <person name="Good P."/>
            <person name="Guyer M."/>
            <person name="Peck A.M."/>
            <person name="Derge J.G."/>
            <person name="Lipman D."/>
            <person name="Collins F.S."/>
            <person name="Jang W."/>
            <person name="Sherry S."/>
            <person name="Feolo M."/>
            <person name="Misquitta L."/>
            <person name="Lee E."/>
            <person name="Rotmistrovsky K."/>
            <person name="Greenhut S.F."/>
            <person name="Schaefer C.F."/>
            <person name="Buetow K."/>
            <person name="Bonner T.I."/>
            <person name="Haussler D."/>
            <person name="Kent J."/>
            <person name="Kiekhaus M."/>
            <person name="Furey T."/>
            <person name="Brent M."/>
            <person name="Prange C."/>
            <person name="Schreiber K."/>
            <person name="Shapiro N."/>
            <person name="Bhat N.K."/>
            <person name="Hopkins R.F."/>
            <person name="Hsie F."/>
            <person name="Driscoll T."/>
            <person name="Soares M.B."/>
            <person name="Casavant T.L."/>
            <person name="Scheetz T.E."/>
            <person name="Brown-stein M.J."/>
            <person name="Usdin T.B."/>
            <person name="Toshiyuki S."/>
            <person name="Carninci P."/>
            <person name="Piao Y."/>
            <person name="Dudekula D.B."/>
            <person name="Ko M.S."/>
            <person name="Kawakami K."/>
            <person name="Suzuki Y."/>
            <person name="Sugano S."/>
            <person name="Gruber C.E."/>
            <person name="Smith M.R."/>
            <person name="Simmons B."/>
            <person name="Moore T."/>
            <person name="Waterman R."/>
            <person name="Johnson S.L."/>
            <person name="Ruan Y."/>
            <person name="Wei C.L."/>
            <person name="Mathavan S."/>
            <person name="Gunaratne P.H."/>
            <person name="Wu J."/>
            <person name="Garcia A.M."/>
            <person name="Hulyk S.W."/>
            <person name="Fuh E."/>
            <person name="Yuan Y."/>
            <person name="Sneed A."/>
            <person name="Kowis C."/>
            <person name="Hodgson A."/>
            <person name="Muzny D.M."/>
            <person name="McPherson J."/>
            <person name="Gibbs R.A."/>
            <person name="Fahey J."/>
            <person name="Helton E."/>
            <person name="Ketteman M."/>
            <person name="Madan A."/>
            <person name="Rodrigues S."/>
            <person name="Sanchez A."/>
            <person name="Whiting M."/>
            <person name="Madari A."/>
            <person name="Young A.C."/>
            <person name="Wetherby K.D."/>
            <person name="Granite S.J."/>
            <person name="Kwong P.N."/>
            <person name="Brinkley C.P."/>
            <person name="Pearson R.L."/>
            <person name="Bouffard G.G."/>
            <person name="Blakesly R.W."/>
            <person name="Green E.D."/>
            <person name="Dickson M.C."/>
            <person name="Rodriguez A.C."/>
            <person name="Grimwood J."/>
            <person name="Schmutz J."/>
            <person name="Myers R.M."/>
            <person name="Butterfield Y.S."/>
            <person name="Griffith M."/>
            <person name="Griffith O.L."/>
            <person name="Krzywinski M.I."/>
            <person name="Liao N."/>
            <person name="Morin R."/>
            <person name="Morrin R."/>
            <person name="Palmquist D."/>
            <person name="Petrescu A.S."/>
            <person name="Skalska U."/>
            <person name="Smailus D.E."/>
            <person name="Stott J.M."/>
            <person name="Schnerch A."/>
            <person name="Schein J.E."/>
            <person name="Jones S.J."/>
            <person name="Holt R.A."/>
            <person name="Baross A."/>
            <person name="Marra M.A."/>
            <person name="Clifton S."/>
            <person name="Makowski K.A."/>
            <person name="Bosak S."/>
            <person name="Malek J."/>
        </authorList>
    </citation>
    <scope>NUCLEOTIDE SEQUENCE [LARGE SCALE MRNA]</scope>
    <source>
        <tissue evidence="10">Brain</tissue>
    </source>
</reference>
<dbReference type="PANTHER" id="PTHR11430">
    <property type="entry name" value="LIPOCALIN"/>
    <property type="match status" value="1"/>
</dbReference>
<dbReference type="EMBL" id="BC141241">
    <property type="protein sequence ID" value="AAI41242.1"/>
    <property type="molecule type" value="mRNA"/>
</dbReference>
<evidence type="ECO:0000313" key="10">
    <source>
        <dbReference type="EMBL" id="AAI41242.1"/>
    </source>
</evidence>
<dbReference type="PeptideAtlas" id="A9R9V7"/>
<dbReference type="MGI" id="MGI:3650630">
    <property type="gene designation" value="Mup21"/>
</dbReference>
<dbReference type="InterPro" id="IPR002971">
    <property type="entry name" value="Maj_urinary"/>
</dbReference>
<dbReference type="PANTHER" id="PTHR11430:SF76">
    <property type="entry name" value="MAJOR URINARY PROTEIN 1-RELATED"/>
    <property type="match status" value="1"/>
</dbReference>
<dbReference type="GO" id="GO:0036094">
    <property type="term" value="F:small molecule binding"/>
    <property type="evidence" value="ECO:0007669"/>
    <property type="project" value="InterPro"/>
</dbReference>
<evidence type="ECO:0000256" key="4">
    <source>
        <dbReference type="ARBA" id="ARBA00022729"/>
    </source>
</evidence>
<sequence length="181" mass="21117">MKLLLLLLCLGLTIVCIQAEEYSSMGRNFNVEQISGYWFSIAEASDEREKIEEHGSMRAFVENITVLENSLVFKFHFIVNEECTEMTLIGEETEKAGIYYLNYDGFNTFTILKTDYDNYIMIYLINEKDGETFQLMELYGREPDLSLDIKEKFAKLCEEHGIIRENIIDLTNVNRCLEARE</sequence>
<dbReference type="UCSC" id="uc029uuz.1">
    <property type="organism name" value="mouse"/>
</dbReference>
<dbReference type="Allergome" id="478">
    <property type="allergen name" value="Mus m 1"/>
</dbReference>
<dbReference type="PROSITE" id="PS00213">
    <property type="entry name" value="LIPOCALIN"/>
    <property type="match status" value="1"/>
</dbReference>
<feature type="signal peptide" evidence="8">
    <location>
        <begin position="1"/>
        <end position="19"/>
    </location>
</feature>
<keyword evidence="3" id="KW-0964">Secreted</keyword>
<feature type="domain" description="Lipocalin/cytosolic fatty-acid binding" evidence="9">
    <location>
        <begin position="35"/>
        <end position="172"/>
    </location>
</feature>
<reference evidence="11" key="2">
    <citation type="submission" date="2009-01" db="EMBL/GenBank/DDBJ databases">
        <authorList>
            <person name="Barker N."/>
        </authorList>
    </citation>
    <scope>NUCLEOTIDE SEQUENCE</scope>
</reference>
<comment type="similarity">
    <text evidence="2 7">Belongs to the calycin superfamily. Lipocalin family.</text>
</comment>
<comment type="subcellular location">
    <subcellularLocation>
        <location evidence="1">Secreted</location>
    </subcellularLocation>
</comment>
<dbReference type="GO" id="GO:0005550">
    <property type="term" value="F:pheromone binding"/>
    <property type="evidence" value="ECO:0007669"/>
    <property type="project" value="UniProtKB-KW"/>
</dbReference>
<dbReference type="EMBL" id="CT990635">
    <property type="protein sequence ID" value="CAP58481.1"/>
    <property type="molecule type" value="Genomic_DNA"/>
</dbReference>
<feature type="chain" id="PRO_5014297834" evidence="8">
    <location>
        <begin position="20"/>
        <end position="181"/>
    </location>
</feature>
<organism evidence="11">
    <name type="scientific">Mus musculus</name>
    <name type="common">Mouse</name>
    <dbReference type="NCBI Taxonomy" id="10090"/>
    <lineage>
        <taxon>Eukaryota</taxon>
        <taxon>Metazoa</taxon>
        <taxon>Chordata</taxon>
        <taxon>Craniata</taxon>
        <taxon>Vertebrata</taxon>
        <taxon>Euteleostomi</taxon>
        <taxon>Mammalia</taxon>
        <taxon>Eutheria</taxon>
        <taxon>Euarchontoglires</taxon>
        <taxon>Glires</taxon>
        <taxon>Rodentia</taxon>
        <taxon>Myomorpha</taxon>
        <taxon>Muroidea</taxon>
        <taxon>Muridae</taxon>
        <taxon>Murinae</taxon>
        <taxon>Mus</taxon>
        <taxon>Mus</taxon>
    </lineage>
</organism>
<evidence type="ECO:0000313" key="11">
    <source>
        <dbReference type="EMBL" id="CAP58481.1"/>
    </source>
</evidence>
<dbReference type="GO" id="GO:0005576">
    <property type="term" value="C:extracellular region"/>
    <property type="evidence" value="ECO:0007669"/>
    <property type="project" value="UniProtKB-SubCell"/>
</dbReference>
<accession>A9R9V7</accession>
<keyword evidence="5" id="KW-0590">Pheromone-binding</keyword>
<evidence type="ECO:0000259" key="9">
    <source>
        <dbReference type="Pfam" id="PF00061"/>
    </source>
</evidence>
<evidence type="ECO:0000256" key="8">
    <source>
        <dbReference type="SAM" id="SignalP"/>
    </source>
</evidence>
<dbReference type="PRINTS" id="PR00179">
    <property type="entry name" value="LIPOCALIN"/>
</dbReference>
<dbReference type="InterPro" id="IPR002345">
    <property type="entry name" value="Lipocalin"/>
</dbReference>
<dbReference type="PRINTS" id="PR01221">
    <property type="entry name" value="MAJORURINARY"/>
</dbReference>
<proteinExistence type="evidence at transcript level"/>
<name>A9R9V7_MOUSE</name>
<evidence type="ECO:0000256" key="6">
    <source>
        <dbReference type="ARBA" id="ARBA00023157"/>
    </source>
</evidence>